<dbReference type="GeneID" id="107725099"/>
<keyword evidence="3" id="KW-0238">DNA-binding</keyword>
<evidence type="ECO:0000256" key="6">
    <source>
        <dbReference type="SAM" id="MobiDB-lite"/>
    </source>
</evidence>
<dbReference type="GO" id="GO:0005634">
    <property type="term" value="C:nucleus"/>
    <property type="evidence" value="ECO:0007669"/>
    <property type="project" value="UniProtKB-SubCell"/>
</dbReference>
<reference evidence="8" key="2">
    <citation type="submission" date="2025-09" db="UniProtKB">
        <authorList>
            <consortium name="Ensembl"/>
        </authorList>
    </citation>
    <scope>IDENTIFICATION</scope>
</reference>
<dbReference type="InterPro" id="IPR036390">
    <property type="entry name" value="WH_DNA-bd_sf"/>
</dbReference>
<evidence type="ECO:0000256" key="3">
    <source>
        <dbReference type="ARBA" id="ARBA00023125"/>
    </source>
</evidence>
<evidence type="ECO:0000259" key="7">
    <source>
        <dbReference type="SMART" id="SM00415"/>
    </source>
</evidence>
<evidence type="ECO:0000256" key="5">
    <source>
        <dbReference type="RuleBase" id="RU004020"/>
    </source>
</evidence>
<comment type="similarity">
    <text evidence="2 5">Belongs to the HSF family.</text>
</comment>
<dbReference type="InterPro" id="IPR036388">
    <property type="entry name" value="WH-like_DNA-bd_sf"/>
</dbReference>
<keyword evidence="4" id="KW-0539">Nucleus</keyword>
<dbReference type="KEGG" id="srx:107725099"/>
<reference evidence="8" key="1">
    <citation type="submission" date="2025-08" db="UniProtKB">
        <authorList>
            <consortium name="Ensembl"/>
        </authorList>
    </citation>
    <scope>IDENTIFICATION</scope>
</reference>
<dbReference type="SMART" id="SM00415">
    <property type="entry name" value="HSF"/>
    <property type="match status" value="1"/>
</dbReference>
<evidence type="ECO:0000256" key="4">
    <source>
        <dbReference type="ARBA" id="ARBA00023242"/>
    </source>
</evidence>
<feature type="compositionally biased region" description="Polar residues" evidence="6">
    <location>
        <begin position="357"/>
        <end position="368"/>
    </location>
</feature>
<evidence type="ECO:0000313" key="8">
    <source>
        <dbReference type="Ensembl" id="ENSSRHP00000058886.1"/>
    </source>
</evidence>
<dbReference type="PANTHER" id="PTHR10015">
    <property type="entry name" value="HEAT SHOCK TRANSCRIPTION FACTOR"/>
    <property type="match status" value="1"/>
</dbReference>
<keyword evidence="9" id="KW-1185">Reference proteome</keyword>
<dbReference type="GO" id="GO:0043565">
    <property type="term" value="F:sequence-specific DNA binding"/>
    <property type="evidence" value="ECO:0007669"/>
    <property type="project" value="InterPro"/>
</dbReference>
<feature type="region of interest" description="Disordered" evidence="6">
    <location>
        <begin position="333"/>
        <end position="376"/>
    </location>
</feature>
<evidence type="ECO:0000256" key="1">
    <source>
        <dbReference type="ARBA" id="ARBA00004123"/>
    </source>
</evidence>
<dbReference type="SUPFAM" id="SSF46785">
    <property type="entry name" value="Winged helix' DNA-binding domain"/>
    <property type="match status" value="1"/>
</dbReference>
<dbReference type="Gene3D" id="1.10.10.10">
    <property type="entry name" value="Winged helix-like DNA-binding domain superfamily/Winged helix DNA-binding domain"/>
    <property type="match status" value="1"/>
</dbReference>
<dbReference type="RefSeq" id="XP_016389728.1">
    <property type="nucleotide sequence ID" value="XM_016534242.1"/>
</dbReference>
<dbReference type="Ensembl" id="ENSSRHT00000060522.1">
    <property type="protein sequence ID" value="ENSSRHP00000058886.1"/>
    <property type="gene ID" value="ENSSRHG00000029504.1"/>
</dbReference>
<evidence type="ECO:0000313" key="9">
    <source>
        <dbReference type="Proteomes" id="UP000472270"/>
    </source>
</evidence>
<dbReference type="OrthoDB" id="6418155at2759"/>
<dbReference type="GO" id="GO:0003700">
    <property type="term" value="F:DNA-binding transcription factor activity"/>
    <property type="evidence" value="ECO:0007669"/>
    <property type="project" value="InterPro"/>
</dbReference>
<feature type="compositionally biased region" description="Polar residues" evidence="6">
    <location>
        <begin position="333"/>
        <end position="344"/>
    </location>
</feature>
<dbReference type="AlphaFoldDB" id="A0A673K8A8"/>
<dbReference type="InterPro" id="IPR000232">
    <property type="entry name" value="HSF_DNA-bd"/>
</dbReference>
<dbReference type="PANTHER" id="PTHR10015:SF278">
    <property type="entry name" value="HEAT SHOCK FACTOR PROTEIN 5"/>
    <property type="match status" value="1"/>
</dbReference>
<dbReference type="Pfam" id="PF00447">
    <property type="entry name" value="HSF_DNA-bind"/>
    <property type="match status" value="1"/>
</dbReference>
<comment type="subcellular location">
    <subcellularLocation>
        <location evidence="1">Nucleus</location>
    </subcellularLocation>
</comment>
<feature type="region of interest" description="Disordered" evidence="6">
    <location>
        <begin position="128"/>
        <end position="156"/>
    </location>
</feature>
<evidence type="ECO:0000256" key="2">
    <source>
        <dbReference type="ARBA" id="ARBA00006403"/>
    </source>
</evidence>
<sequence length="450" mass="51331">MMDVEFDKSLLRVHINYNNFPAKLWRLITNPQNDSVFWSPNGESVIVDQQRFEDELLSPVKQDAKLFKTTNFTSFIRQLNLYGFRKVYDRSFKDRRRNLHHFHNPFFKQGRPELLVHMKRLTISNKAKMQAGEEVSCRPPRRNHQQSQHNTTDAKRGFADTNQHFGSVSHQQMGSDRSPIPPHSWIFPYSDVPPFYSNKGIPVSVIRLNPYNTPYRIQSGPGALFPQEPKYIPHQLSYPPGFYSPVVCQCCTAGFIEADRAGADQTALPYSHYAYYPQNYSQSHHHNSIQTANWPAHVTPESQRGDVNLDRVFQMVDEFQGLPNVHVVRVSTPVNGQHTSSPSLCTLPAASKPDPDSPQSSRIDTAASSPVRDERPSAMACGVGAQYIKLESEGHDAEKQGASQLKEDDSASLEASEKVKRRWYCLSWSLSVLFYSTKKYSITNYKDYLN</sequence>
<protein>
    <submittedName>
        <fullName evidence="8">Heat shock factor protein 5-like</fullName>
    </submittedName>
</protein>
<feature type="domain" description="HSF-type DNA-binding" evidence="7">
    <location>
        <begin position="16"/>
        <end position="121"/>
    </location>
</feature>
<proteinExistence type="inferred from homology"/>
<name>A0A673K8A8_9TELE</name>
<accession>A0A673K8A8</accession>
<dbReference type="Proteomes" id="UP000472270">
    <property type="component" value="Unassembled WGS sequence"/>
</dbReference>
<gene>
    <name evidence="8" type="primary">LOC107725099</name>
</gene>
<organism evidence="8 9">
    <name type="scientific">Sinocyclocheilus rhinocerous</name>
    <dbReference type="NCBI Taxonomy" id="307959"/>
    <lineage>
        <taxon>Eukaryota</taxon>
        <taxon>Metazoa</taxon>
        <taxon>Chordata</taxon>
        <taxon>Craniata</taxon>
        <taxon>Vertebrata</taxon>
        <taxon>Euteleostomi</taxon>
        <taxon>Actinopterygii</taxon>
        <taxon>Neopterygii</taxon>
        <taxon>Teleostei</taxon>
        <taxon>Ostariophysi</taxon>
        <taxon>Cypriniformes</taxon>
        <taxon>Cyprinidae</taxon>
        <taxon>Cyprininae</taxon>
        <taxon>Sinocyclocheilus</taxon>
    </lineage>
</organism>